<gene>
    <name evidence="1" type="ORF">RHMOL_Rhmol09G0066400</name>
</gene>
<dbReference type="Proteomes" id="UP001062846">
    <property type="component" value="Chromosome 9"/>
</dbReference>
<organism evidence="1 2">
    <name type="scientific">Rhododendron molle</name>
    <name type="common">Chinese azalea</name>
    <name type="synonym">Azalea mollis</name>
    <dbReference type="NCBI Taxonomy" id="49168"/>
    <lineage>
        <taxon>Eukaryota</taxon>
        <taxon>Viridiplantae</taxon>
        <taxon>Streptophyta</taxon>
        <taxon>Embryophyta</taxon>
        <taxon>Tracheophyta</taxon>
        <taxon>Spermatophyta</taxon>
        <taxon>Magnoliopsida</taxon>
        <taxon>eudicotyledons</taxon>
        <taxon>Gunneridae</taxon>
        <taxon>Pentapetalae</taxon>
        <taxon>asterids</taxon>
        <taxon>Ericales</taxon>
        <taxon>Ericaceae</taxon>
        <taxon>Ericoideae</taxon>
        <taxon>Rhodoreae</taxon>
        <taxon>Rhododendron</taxon>
    </lineage>
</organism>
<sequence>MPHSVNRTSGAVLGGTGVGSSLMTDGPSQNIPLSNPQGISVSADSDLIIPLSDNVLNTCAQNKRQLFGSGIHLGPLDQSSELDPQYYVTEPPDSPKASLLPTSPNDFQPTPNSFTPPNSPPLQSNSSISAHPLSPPHPHIVELNSPVLLPTPKPLDLTLSNAFKSLAIKRKA</sequence>
<evidence type="ECO:0000313" key="1">
    <source>
        <dbReference type="EMBL" id="KAI8537992.1"/>
    </source>
</evidence>
<proteinExistence type="predicted"/>
<reference evidence="1" key="1">
    <citation type="submission" date="2022-02" db="EMBL/GenBank/DDBJ databases">
        <title>Plant Genome Project.</title>
        <authorList>
            <person name="Zhang R.-G."/>
        </authorList>
    </citation>
    <scope>NUCLEOTIDE SEQUENCE</scope>
    <source>
        <strain evidence="1">AT1</strain>
    </source>
</reference>
<dbReference type="EMBL" id="CM046396">
    <property type="protein sequence ID" value="KAI8537992.1"/>
    <property type="molecule type" value="Genomic_DNA"/>
</dbReference>
<comment type="caution">
    <text evidence="1">The sequence shown here is derived from an EMBL/GenBank/DDBJ whole genome shotgun (WGS) entry which is preliminary data.</text>
</comment>
<name>A0ACC0MBQ3_RHOML</name>
<keyword evidence="2" id="KW-1185">Reference proteome</keyword>
<evidence type="ECO:0000313" key="2">
    <source>
        <dbReference type="Proteomes" id="UP001062846"/>
    </source>
</evidence>
<accession>A0ACC0MBQ3</accession>
<protein>
    <submittedName>
        <fullName evidence="1">Uncharacterized protein</fullName>
    </submittedName>
</protein>